<dbReference type="SUPFAM" id="SSF47928">
    <property type="entry name" value="N-terminal domain of the delta subunit of the F1F0-ATP synthase"/>
    <property type="match status" value="1"/>
</dbReference>
<evidence type="ECO:0000313" key="9">
    <source>
        <dbReference type="EMBL" id="KAH9289103.1"/>
    </source>
</evidence>
<keyword evidence="10" id="KW-1185">Reference proteome</keyword>
<evidence type="ECO:0000256" key="7">
    <source>
        <dbReference type="ARBA" id="ARBA00023310"/>
    </source>
</evidence>
<evidence type="ECO:0000256" key="6">
    <source>
        <dbReference type="ARBA" id="ARBA00023136"/>
    </source>
</evidence>
<feature type="non-terminal residue" evidence="9">
    <location>
        <position position="177"/>
    </location>
</feature>
<keyword evidence="6" id="KW-0472">Membrane</keyword>
<evidence type="ECO:0000256" key="1">
    <source>
        <dbReference type="ARBA" id="ARBA00004370"/>
    </source>
</evidence>
<dbReference type="EMBL" id="JAHRHJ020003813">
    <property type="protein sequence ID" value="KAH9289103.1"/>
    <property type="molecule type" value="Genomic_DNA"/>
</dbReference>
<sequence length="177" mass="19554">ELAQSVKSLDAISRDIDKLSQYITNKVFFNFLVNPIIPDEKKKGILEDITNDAKFQPYTLNFLYILIDKKRIDLIGEIFKEFETVYNKLTDTELAVVSSVVKLENRISLVAEQTMTMEAKYPRAASWRGAAKLAPELADEGPRDDAGPCNGAPLGGTRGDEDEVGEGEATEGVGVRV</sequence>
<dbReference type="NCBIfam" id="TIGR01145">
    <property type="entry name" value="ATP_synt_delta"/>
    <property type="match status" value="1"/>
</dbReference>
<accession>A0AA38F479</accession>
<dbReference type="PANTHER" id="PTHR11910">
    <property type="entry name" value="ATP SYNTHASE DELTA CHAIN"/>
    <property type="match status" value="1"/>
</dbReference>
<name>A0AA38F479_TAXCH</name>
<dbReference type="GO" id="GO:0016020">
    <property type="term" value="C:membrane"/>
    <property type="evidence" value="ECO:0007669"/>
    <property type="project" value="UniProtKB-SubCell"/>
</dbReference>
<dbReference type="GO" id="GO:0046933">
    <property type="term" value="F:proton-transporting ATP synthase activity, rotational mechanism"/>
    <property type="evidence" value="ECO:0007669"/>
    <property type="project" value="InterPro"/>
</dbReference>
<gene>
    <name evidence="9" type="ORF">KI387_033220</name>
</gene>
<proteinExistence type="inferred from homology"/>
<comment type="caution">
    <text evidence="9">The sequence shown here is derived from an EMBL/GenBank/DDBJ whole genome shotgun (WGS) entry which is preliminary data.</text>
</comment>
<keyword evidence="3" id="KW-0813">Transport</keyword>
<dbReference type="InterPro" id="IPR000711">
    <property type="entry name" value="ATPase_OSCP/dsu"/>
</dbReference>
<reference evidence="9 10" key="1">
    <citation type="journal article" date="2021" name="Nat. Plants">
        <title>The Taxus genome provides insights into paclitaxel biosynthesis.</title>
        <authorList>
            <person name="Xiong X."/>
            <person name="Gou J."/>
            <person name="Liao Q."/>
            <person name="Li Y."/>
            <person name="Zhou Q."/>
            <person name="Bi G."/>
            <person name="Li C."/>
            <person name="Du R."/>
            <person name="Wang X."/>
            <person name="Sun T."/>
            <person name="Guo L."/>
            <person name="Liang H."/>
            <person name="Lu P."/>
            <person name="Wu Y."/>
            <person name="Zhang Z."/>
            <person name="Ro D.K."/>
            <person name="Shang Y."/>
            <person name="Huang S."/>
            <person name="Yan J."/>
        </authorList>
    </citation>
    <scope>NUCLEOTIDE SEQUENCE [LARGE SCALE GENOMIC DNA]</scope>
    <source>
        <strain evidence="9">Ta-2019</strain>
    </source>
</reference>
<feature type="compositionally biased region" description="Acidic residues" evidence="8">
    <location>
        <begin position="160"/>
        <end position="169"/>
    </location>
</feature>
<dbReference type="Pfam" id="PF00213">
    <property type="entry name" value="OSCP"/>
    <property type="match status" value="1"/>
</dbReference>
<keyword evidence="5" id="KW-0406">Ion transport</keyword>
<comment type="similarity">
    <text evidence="2">Belongs to the ATPase delta chain family.</text>
</comment>
<evidence type="ECO:0000313" key="10">
    <source>
        <dbReference type="Proteomes" id="UP000824469"/>
    </source>
</evidence>
<evidence type="ECO:0000256" key="5">
    <source>
        <dbReference type="ARBA" id="ARBA00023065"/>
    </source>
</evidence>
<evidence type="ECO:0000256" key="8">
    <source>
        <dbReference type="SAM" id="MobiDB-lite"/>
    </source>
</evidence>
<feature type="region of interest" description="Disordered" evidence="8">
    <location>
        <begin position="136"/>
        <end position="177"/>
    </location>
</feature>
<keyword evidence="7" id="KW-0066">ATP synthesis</keyword>
<dbReference type="Proteomes" id="UP000824469">
    <property type="component" value="Unassembled WGS sequence"/>
</dbReference>
<comment type="subcellular location">
    <subcellularLocation>
        <location evidence="1">Membrane</location>
    </subcellularLocation>
</comment>
<protein>
    <submittedName>
        <fullName evidence="9">Uncharacterized protein</fullName>
    </submittedName>
</protein>
<dbReference type="AlphaFoldDB" id="A0AA38F479"/>
<evidence type="ECO:0000256" key="4">
    <source>
        <dbReference type="ARBA" id="ARBA00022781"/>
    </source>
</evidence>
<evidence type="ECO:0000256" key="3">
    <source>
        <dbReference type="ARBA" id="ARBA00022448"/>
    </source>
</evidence>
<evidence type="ECO:0000256" key="2">
    <source>
        <dbReference type="ARBA" id="ARBA00007046"/>
    </source>
</evidence>
<dbReference type="Gene3D" id="1.10.520.20">
    <property type="entry name" value="N-terminal domain of the delta subunit of the F1F0-ATP synthase"/>
    <property type="match status" value="1"/>
</dbReference>
<dbReference type="InterPro" id="IPR026015">
    <property type="entry name" value="ATP_synth_OSCP/delta_N_sf"/>
</dbReference>
<organism evidence="9 10">
    <name type="scientific">Taxus chinensis</name>
    <name type="common">Chinese yew</name>
    <name type="synonym">Taxus wallichiana var. chinensis</name>
    <dbReference type="NCBI Taxonomy" id="29808"/>
    <lineage>
        <taxon>Eukaryota</taxon>
        <taxon>Viridiplantae</taxon>
        <taxon>Streptophyta</taxon>
        <taxon>Embryophyta</taxon>
        <taxon>Tracheophyta</taxon>
        <taxon>Spermatophyta</taxon>
        <taxon>Pinopsida</taxon>
        <taxon>Pinidae</taxon>
        <taxon>Conifers II</taxon>
        <taxon>Cupressales</taxon>
        <taxon>Taxaceae</taxon>
        <taxon>Taxus</taxon>
    </lineage>
</organism>
<keyword evidence="4" id="KW-0375">Hydrogen ion transport</keyword>